<accession>A0AAV5GE23</accession>
<proteinExistence type="predicted"/>
<evidence type="ECO:0000313" key="2">
    <source>
        <dbReference type="EMBL" id="GJN88764.1"/>
    </source>
</evidence>
<feature type="compositionally biased region" description="Low complexity" evidence="1">
    <location>
        <begin position="449"/>
        <end position="461"/>
    </location>
</feature>
<evidence type="ECO:0000256" key="1">
    <source>
        <dbReference type="SAM" id="MobiDB-lite"/>
    </source>
</evidence>
<protein>
    <submittedName>
        <fullName evidence="2">Uncharacterized protein</fullName>
    </submittedName>
</protein>
<dbReference type="EMBL" id="BQKY01000003">
    <property type="protein sequence ID" value="GJN88764.1"/>
    <property type="molecule type" value="Genomic_DNA"/>
</dbReference>
<reference evidence="2 3" key="1">
    <citation type="submission" date="2021-12" db="EMBL/GenBank/DDBJ databases">
        <title>High titer production of polyol ester of fatty acids by Rhodotorula paludigena BS15 towards product separation-free biomass refinery.</title>
        <authorList>
            <person name="Mano J."/>
            <person name="Ono H."/>
            <person name="Tanaka T."/>
            <person name="Naito K."/>
            <person name="Sushida H."/>
            <person name="Ike M."/>
            <person name="Tokuyasu K."/>
            <person name="Kitaoka M."/>
        </authorList>
    </citation>
    <scope>NUCLEOTIDE SEQUENCE [LARGE SCALE GENOMIC DNA]</scope>
    <source>
        <strain evidence="2 3">BS15</strain>
    </source>
</reference>
<gene>
    <name evidence="2" type="ORF">Rhopal_001733-T1</name>
</gene>
<evidence type="ECO:0000313" key="3">
    <source>
        <dbReference type="Proteomes" id="UP001342314"/>
    </source>
</evidence>
<organism evidence="2 3">
    <name type="scientific">Rhodotorula paludigena</name>
    <dbReference type="NCBI Taxonomy" id="86838"/>
    <lineage>
        <taxon>Eukaryota</taxon>
        <taxon>Fungi</taxon>
        <taxon>Dikarya</taxon>
        <taxon>Basidiomycota</taxon>
        <taxon>Pucciniomycotina</taxon>
        <taxon>Microbotryomycetes</taxon>
        <taxon>Sporidiobolales</taxon>
        <taxon>Sporidiobolaceae</taxon>
        <taxon>Rhodotorula</taxon>
    </lineage>
</organism>
<name>A0AAV5GE23_9BASI</name>
<dbReference type="AlphaFoldDB" id="A0AAV5GE23"/>
<comment type="caution">
    <text evidence="2">The sequence shown here is derived from an EMBL/GenBank/DDBJ whole genome shotgun (WGS) entry which is preliminary data.</text>
</comment>
<keyword evidence="3" id="KW-1185">Reference proteome</keyword>
<sequence>MSASSPMSDAERHLSAMDRKDVISPMALYKTFTERVLPVLHDPAMAKQKFLICGSVCLPEAALHPSMRPYIDAPALETLHFPARTQASPTPRSVMTCHSADPDVLQEIHIALLRGGKAPTAGDVRKHLAERFDNALQYVSGDSELLSYRIGTSEHANHFLYIRVTGSPFPHDEDDGDRDQLSRIAHGNHLGHNVRFLMMPACAVYFARQLIDQIRPLVPYFRGSDEECSRDERNADIDARNIRAGLHLDLFFTAHAVLLRHCFKIGEAVTDYLQSQSQTNQTLYDSMAINAEEPTHALLHAVVQLLRGTDMRHIVATWELTLSPLNKMLYREYSSRSDVKTLSDLTPEERDDPRPGYGQISEVMKAAFEACMATPHGNNSPYFVHSRASPLTLQVPASPRSGQPSPTYLTPESATPRSPLRRRVSDATGRARHRAKSSITSARDFFKRSPGGSSSPSPGGA</sequence>
<feature type="compositionally biased region" description="Polar residues" evidence="1">
    <location>
        <begin position="400"/>
        <end position="416"/>
    </location>
</feature>
<feature type="region of interest" description="Disordered" evidence="1">
    <location>
        <begin position="394"/>
        <end position="461"/>
    </location>
</feature>
<dbReference type="Proteomes" id="UP001342314">
    <property type="component" value="Unassembled WGS sequence"/>
</dbReference>